<dbReference type="GO" id="GO:0004452">
    <property type="term" value="F:isopentenyl-diphosphate delta-isomerase activity"/>
    <property type="evidence" value="ECO:0007669"/>
    <property type="project" value="TreeGrafter"/>
</dbReference>
<reference evidence="2 3" key="1">
    <citation type="submission" date="2020-03" db="EMBL/GenBank/DDBJ databases">
        <title>Genomic Encyclopedia of Type Strains, Phase IV (KMG-IV): sequencing the most valuable type-strain genomes for metagenomic binning, comparative biology and taxonomic classification.</title>
        <authorList>
            <person name="Goeker M."/>
        </authorList>
    </citation>
    <scope>NUCLEOTIDE SEQUENCE [LARGE SCALE GENOMIC DNA]</scope>
    <source>
        <strain evidence="2 3">DSM 29762</strain>
    </source>
</reference>
<evidence type="ECO:0000313" key="3">
    <source>
        <dbReference type="Proteomes" id="UP000590442"/>
    </source>
</evidence>
<dbReference type="Gene3D" id="3.90.79.10">
    <property type="entry name" value="Nucleoside Triphosphate Pyrophosphohydrolase"/>
    <property type="match status" value="1"/>
</dbReference>
<dbReference type="EMBL" id="JAATJJ010000002">
    <property type="protein sequence ID" value="NJB71976.1"/>
    <property type="molecule type" value="Genomic_DNA"/>
</dbReference>
<feature type="domain" description="Nudix hydrolase" evidence="1">
    <location>
        <begin position="29"/>
        <end position="176"/>
    </location>
</feature>
<dbReference type="PANTHER" id="PTHR10885:SF20">
    <property type="entry name" value="NUDIX HYDROLASE DOMAIN-CONTAINING PROTEIN"/>
    <property type="match status" value="1"/>
</dbReference>
<gene>
    <name evidence="2" type="ORF">GGR42_002467</name>
</gene>
<dbReference type="AlphaFoldDB" id="A0A846QSM8"/>
<evidence type="ECO:0000313" key="2">
    <source>
        <dbReference type="EMBL" id="NJB71976.1"/>
    </source>
</evidence>
<dbReference type="GO" id="GO:0005737">
    <property type="term" value="C:cytoplasm"/>
    <property type="evidence" value="ECO:0007669"/>
    <property type="project" value="TreeGrafter"/>
</dbReference>
<dbReference type="RefSeq" id="WP_167964518.1">
    <property type="nucleotide sequence ID" value="NZ_JAATJJ010000002.1"/>
</dbReference>
<dbReference type="Proteomes" id="UP000590442">
    <property type="component" value="Unassembled WGS sequence"/>
</dbReference>
<proteinExistence type="predicted"/>
<dbReference type="SUPFAM" id="SSF55811">
    <property type="entry name" value="Nudix"/>
    <property type="match status" value="1"/>
</dbReference>
<organism evidence="2 3">
    <name type="scientific">Saonia flava</name>
    <dbReference type="NCBI Taxonomy" id="523696"/>
    <lineage>
        <taxon>Bacteria</taxon>
        <taxon>Pseudomonadati</taxon>
        <taxon>Bacteroidota</taxon>
        <taxon>Flavobacteriia</taxon>
        <taxon>Flavobacteriales</taxon>
        <taxon>Flavobacteriaceae</taxon>
        <taxon>Saonia</taxon>
    </lineage>
</organism>
<protein>
    <submittedName>
        <fullName evidence="2">Isopentenyldiphosphate isomerase</fullName>
    </submittedName>
</protein>
<dbReference type="PANTHER" id="PTHR10885">
    <property type="entry name" value="ISOPENTENYL-DIPHOSPHATE DELTA-ISOMERASE"/>
    <property type="match status" value="1"/>
</dbReference>
<dbReference type="GO" id="GO:0009240">
    <property type="term" value="P:isopentenyl diphosphate biosynthetic process"/>
    <property type="evidence" value="ECO:0007669"/>
    <property type="project" value="TreeGrafter"/>
</dbReference>
<dbReference type="InterPro" id="IPR000086">
    <property type="entry name" value="NUDIX_hydrolase_dom"/>
</dbReference>
<keyword evidence="2" id="KW-0413">Isomerase</keyword>
<sequence>MDELIDVLDDNGNPTGETIMKFEAHKNGVFHPTVHIWFYTKTGKVLIQQRGKDKDTFPLLWDVSVAGHIGAGEGVLDSAIREVEEEIGITISENDLQKVGLFKSVQKHHETLIDCEYHHTFLCELKIPLNGLKKQDSEVEALDLIPLTKFAEETWGLANISKYVPHGPAYYKTIIKAIKEKL</sequence>
<keyword evidence="3" id="KW-1185">Reference proteome</keyword>
<dbReference type="Pfam" id="PF00293">
    <property type="entry name" value="NUDIX"/>
    <property type="match status" value="1"/>
</dbReference>
<comment type="caution">
    <text evidence="2">The sequence shown here is derived from an EMBL/GenBank/DDBJ whole genome shotgun (WGS) entry which is preliminary data.</text>
</comment>
<evidence type="ECO:0000259" key="1">
    <source>
        <dbReference type="PROSITE" id="PS51462"/>
    </source>
</evidence>
<dbReference type="CDD" id="cd04692">
    <property type="entry name" value="NUDIX_Hydrolase"/>
    <property type="match status" value="1"/>
</dbReference>
<dbReference type="InterPro" id="IPR015797">
    <property type="entry name" value="NUDIX_hydrolase-like_dom_sf"/>
</dbReference>
<name>A0A846QSM8_9FLAO</name>
<accession>A0A846QSM8</accession>
<dbReference type="PROSITE" id="PS51462">
    <property type="entry name" value="NUDIX"/>
    <property type="match status" value="1"/>
</dbReference>